<accession>A0A4Q0P6B0</accession>
<gene>
    <name evidence="4" type="ORF">DSM02_1993</name>
</gene>
<dbReference type="NCBIfam" id="TIGR04057">
    <property type="entry name" value="SusC_RagA_signa"/>
    <property type="match status" value="1"/>
</dbReference>
<keyword evidence="5" id="KW-1185">Reference proteome</keyword>
<dbReference type="InterPro" id="IPR008969">
    <property type="entry name" value="CarboxyPept-like_regulatory"/>
</dbReference>
<organism evidence="4 5">
    <name type="scientific">Leeuwenhoekiella polynyae</name>
    <dbReference type="NCBI Taxonomy" id="1550906"/>
    <lineage>
        <taxon>Bacteria</taxon>
        <taxon>Pseudomonadati</taxon>
        <taxon>Bacteroidota</taxon>
        <taxon>Flavobacteriia</taxon>
        <taxon>Flavobacteriales</taxon>
        <taxon>Flavobacteriaceae</taxon>
        <taxon>Leeuwenhoekiella</taxon>
    </lineage>
</organism>
<dbReference type="EMBL" id="QOVK01000007">
    <property type="protein sequence ID" value="RXG21748.1"/>
    <property type="molecule type" value="Genomic_DNA"/>
</dbReference>
<dbReference type="InterPro" id="IPR012910">
    <property type="entry name" value="Plug_dom"/>
</dbReference>
<feature type="domain" description="TonB-dependent receptor plug" evidence="3">
    <location>
        <begin position="230"/>
        <end position="336"/>
    </location>
</feature>
<dbReference type="FunFam" id="2.170.130.10:FF:000003">
    <property type="entry name" value="SusC/RagA family TonB-linked outer membrane protein"/>
    <property type="match status" value="1"/>
</dbReference>
<keyword evidence="1" id="KW-0998">Cell outer membrane</keyword>
<dbReference type="SUPFAM" id="SSF49464">
    <property type="entry name" value="Carboxypeptidase regulatory domain-like"/>
    <property type="match status" value="1"/>
</dbReference>
<comment type="caution">
    <text evidence="4">The sequence shown here is derived from an EMBL/GenBank/DDBJ whole genome shotgun (WGS) entry which is preliminary data.</text>
</comment>
<comment type="similarity">
    <text evidence="1">Belongs to the TonB-dependent receptor family.</text>
</comment>
<comment type="subcellular location">
    <subcellularLocation>
        <location evidence="1">Cell outer membrane</location>
        <topology evidence="1">Multi-pass membrane protein</topology>
    </subcellularLocation>
</comment>
<evidence type="ECO:0000313" key="5">
    <source>
        <dbReference type="Proteomes" id="UP000289859"/>
    </source>
</evidence>
<dbReference type="InterPro" id="IPR023996">
    <property type="entry name" value="TonB-dep_OMP_SusC/RagA"/>
</dbReference>
<dbReference type="PROSITE" id="PS52016">
    <property type="entry name" value="TONB_DEPENDENT_REC_3"/>
    <property type="match status" value="1"/>
</dbReference>
<proteinExistence type="inferred from homology"/>
<reference evidence="4 5" key="1">
    <citation type="submission" date="2018-07" db="EMBL/GenBank/DDBJ databases">
        <title>Leeuwenhoekiella genomics.</title>
        <authorList>
            <person name="Tahon G."/>
            <person name="Willems A."/>
        </authorList>
    </citation>
    <scope>NUCLEOTIDE SEQUENCE [LARGE SCALE GENOMIC DNA]</scope>
    <source>
        <strain evidence="4 5">LMG 29608</strain>
    </source>
</reference>
<evidence type="ECO:0000313" key="4">
    <source>
        <dbReference type="EMBL" id="RXG21748.1"/>
    </source>
</evidence>
<keyword evidence="1" id="KW-0813">Transport</keyword>
<protein>
    <submittedName>
        <fullName evidence="4">TonB-linked SusC/RagA family outer membrane protein</fullName>
    </submittedName>
</protein>
<evidence type="ECO:0000256" key="1">
    <source>
        <dbReference type="PROSITE-ProRule" id="PRU01360"/>
    </source>
</evidence>
<keyword evidence="1" id="KW-1134">Transmembrane beta strand</keyword>
<evidence type="ECO:0000256" key="2">
    <source>
        <dbReference type="SAM" id="MobiDB-lite"/>
    </source>
</evidence>
<dbReference type="SUPFAM" id="SSF56935">
    <property type="entry name" value="Porins"/>
    <property type="match status" value="1"/>
</dbReference>
<dbReference type="Gene3D" id="2.170.130.10">
    <property type="entry name" value="TonB-dependent receptor, plug domain"/>
    <property type="match status" value="1"/>
</dbReference>
<dbReference type="AlphaFoldDB" id="A0A4Q0P6B0"/>
<dbReference type="Pfam" id="PF13715">
    <property type="entry name" value="CarbopepD_reg_2"/>
    <property type="match status" value="1"/>
</dbReference>
<dbReference type="InterPro" id="IPR023997">
    <property type="entry name" value="TonB-dep_OMP_SusC/RagA_CS"/>
</dbReference>
<dbReference type="Pfam" id="PF07715">
    <property type="entry name" value="Plug"/>
    <property type="match status" value="1"/>
</dbReference>
<name>A0A4Q0P6B0_9FLAO</name>
<dbReference type="Proteomes" id="UP000289859">
    <property type="component" value="Unassembled WGS sequence"/>
</dbReference>
<sequence length="1153" mass="129419">MKIKLPRSQFSYPKKLLLLLMKTFIFLLCITAFGLSPKSSYSQDKITISKDQVVTINEVFHMIREQTDYRFIYSINSFKNTPKIQLRKGEFNIENLLKRFINKGDLDFDISSDHIITIKKINEIIEEKPVSKTNIQEIEIKGQVITALDNVPLPGASILEKGTVNGVITDFDGKFSLKVKNQDAILVISYVGFATQEIPVNGKTNLNIILKEDADSLEEVVVVGFGRQKKVSLTGAVSTVDMEDMKTNPTSSVSNALAGNVPGVMGMIQSGQPGRNISEFWIRGISTFGGGSSPLVLIDNIERDLNELNIEDVKSITVLKDAAETAMYGSRGANGVILITTKRGSDGKIQINFKDEFIYNTRTITPDFEDGITYANLLNEARITRNEGPIYQPEELEILRLGLDPDLYPNVDWKDQLLRDGSMTYRANLNMSGGGPTSRFYVSGSYINEGGMYKIDESLKDDYDTNANYKRWNYRLNADFNITPTTIAKVGVAGSISKRNSPGLGDVDFWGSLFGYSPIRTPVLYSNGYVPSIGTGNQTNPWVMATQTGFNENWVNKVQTNVTIEQDFNFITRGLRMRGIVGYDIENINNIQRRKWPEQWRAARARDANGDLVFTQVSPPSELTQSGNSAGNRLEFYDLMVNYDRSFGNHNVGGALRFTRDAFIQTVDLGTDIKNGISRRNQALAGRLLYNWNERYMVNFNFGYTGSENFAPGQQYGFFPAISFAWNIAGEKFVKDHLSWINLFKIRYSYGKAGNDQLAGGERFPYLYTISELFRRDNEGNLIQPLEPTGGYQWADYGSDRYYGGIIYSQVASSYVTWEVATKQNLGFDIETRGVTANLDFFKEERSGIYMTRNFLPAMVGLESTPRANVGIVKSQGFDGRFQYRKQLGEVTLTARSNITYSKNEILERDEENNVYAYQNQEGFRVDQSRGLIALGLFKDYDDIRNSPTQTFGVYQPGDIKYKDVNGDGVVNDGDRVAIGATRRPNLIYGLGASANWKGFGLGVHFQGAGKSTFSTYGKTVHAFSEGEWGQVMKGVMGDNRWISADISGDPSTEDPNASYPRLSFGPNPNNFRESTFWLRDGRYLRLKTIDFGYQLPESITARIGVQNLRLYLVGTNLVTWSKFKLWDPELATPRGEDYPPIKSITMGISVNL</sequence>
<dbReference type="Gene3D" id="2.60.40.1120">
    <property type="entry name" value="Carboxypeptidase-like, regulatory domain"/>
    <property type="match status" value="1"/>
</dbReference>
<keyword evidence="1" id="KW-0472">Membrane</keyword>
<evidence type="ECO:0000259" key="3">
    <source>
        <dbReference type="Pfam" id="PF07715"/>
    </source>
</evidence>
<keyword evidence="1" id="KW-0812">Transmembrane</keyword>
<dbReference type="InterPro" id="IPR039426">
    <property type="entry name" value="TonB-dep_rcpt-like"/>
</dbReference>
<dbReference type="NCBIfam" id="TIGR04056">
    <property type="entry name" value="OMP_RagA_SusC"/>
    <property type="match status" value="1"/>
</dbReference>
<dbReference type="GO" id="GO:0009279">
    <property type="term" value="C:cell outer membrane"/>
    <property type="evidence" value="ECO:0007669"/>
    <property type="project" value="UniProtKB-SubCell"/>
</dbReference>
<dbReference type="InterPro" id="IPR037066">
    <property type="entry name" value="Plug_dom_sf"/>
</dbReference>
<feature type="region of interest" description="Disordered" evidence="2">
    <location>
        <begin position="1046"/>
        <end position="1065"/>
    </location>
</feature>